<accession>A0AAV9EKS0</accession>
<keyword evidence="1" id="KW-0472">Membrane</keyword>
<evidence type="ECO:0000313" key="3">
    <source>
        <dbReference type="EMBL" id="KAK1312727.1"/>
    </source>
</evidence>
<feature type="chain" id="PRO_5043317178" evidence="2">
    <location>
        <begin position="26"/>
        <end position="60"/>
    </location>
</feature>
<keyword evidence="2" id="KW-0732">Signal</keyword>
<reference evidence="3" key="1">
    <citation type="journal article" date="2023" name="Nat. Commun.">
        <title>Diploid and tetraploid genomes of Acorus and the evolution of monocots.</title>
        <authorList>
            <person name="Ma L."/>
            <person name="Liu K.W."/>
            <person name="Li Z."/>
            <person name="Hsiao Y.Y."/>
            <person name="Qi Y."/>
            <person name="Fu T."/>
            <person name="Tang G.D."/>
            <person name="Zhang D."/>
            <person name="Sun W.H."/>
            <person name="Liu D.K."/>
            <person name="Li Y."/>
            <person name="Chen G.Z."/>
            <person name="Liu X.D."/>
            <person name="Liao X.Y."/>
            <person name="Jiang Y.T."/>
            <person name="Yu X."/>
            <person name="Hao Y."/>
            <person name="Huang J."/>
            <person name="Zhao X.W."/>
            <person name="Ke S."/>
            <person name="Chen Y.Y."/>
            <person name="Wu W.L."/>
            <person name="Hsu J.L."/>
            <person name="Lin Y.F."/>
            <person name="Huang M.D."/>
            <person name="Li C.Y."/>
            <person name="Huang L."/>
            <person name="Wang Z.W."/>
            <person name="Zhao X."/>
            <person name="Zhong W.Y."/>
            <person name="Peng D.H."/>
            <person name="Ahmad S."/>
            <person name="Lan S."/>
            <person name="Zhang J.S."/>
            <person name="Tsai W.C."/>
            <person name="Van de Peer Y."/>
            <person name="Liu Z.J."/>
        </authorList>
    </citation>
    <scope>NUCLEOTIDE SEQUENCE</scope>
    <source>
        <strain evidence="3">CP</strain>
    </source>
</reference>
<dbReference type="AlphaFoldDB" id="A0AAV9EKS0"/>
<sequence>MERSLAMALMAALVAFAALIGSASAADAPAPSPISAGIAVSPPAAIAALVCAVAYLFSRN</sequence>
<protein>
    <submittedName>
        <fullName evidence="3">Uncharacterized protein</fullName>
    </submittedName>
</protein>
<proteinExistence type="predicted"/>
<evidence type="ECO:0000256" key="1">
    <source>
        <dbReference type="SAM" id="Phobius"/>
    </source>
</evidence>
<organism evidence="3 4">
    <name type="scientific">Acorus calamus</name>
    <name type="common">Sweet flag</name>
    <dbReference type="NCBI Taxonomy" id="4465"/>
    <lineage>
        <taxon>Eukaryota</taxon>
        <taxon>Viridiplantae</taxon>
        <taxon>Streptophyta</taxon>
        <taxon>Embryophyta</taxon>
        <taxon>Tracheophyta</taxon>
        <taxon>Spermatophyta</taxon>
        <taxon>Magnoliopsida</taxon>
        <taxon>Liliopsida</taxon>
        <taxon>Acoraceae</taxon>
        <taxon>Acorus</taxon>
    </lineage>
</organism>
<dbReference type="Proteomes" id="UP001180020">
    <property type="component" value="Unassembled WGS sequence"/>
</dbReference>
<keyword evidence="4" id="KW-1185">Reference proteome</keyword>
<keyword evidence="1" id="KW-1133">Transmembrane helix</keyword>
<reference evidence="3" key="2">
    <citation type="submission" date="2023-06" db="EMBL/GenBank/DDBJ databases">
        <authorList>
            <person name="Ma L."/>
            <person name="Liu K.-W."/>
            <person name="Li Z."/>
            <person name="Hsiao Y.-Y."/>
            <person name="Qi Y."/>
            <person name="Fu T."/>
            <person name="Tang G."/>
            <person name="Zhang D."/>
            <person name="Sun W.-H."/>
            <person name="Liu D.-K."/>
            <person name="Li Y."/>
            <person name="Chen G.-Z."/>
            <person name="Liu X.-D."/>
            <person name="Liao X.-Y."/>
            <person name="Jiang Y.-T."/>
            <person name="Yu X."/>
            <person name="Hao Y."/>
            <person name="Huang J."/>
            <person name="Zhao X.-W."/>
            <person name="Ke S."/>
            <person name="Chen Y.-Y."/>
            <person name="Wu W.-L."/>
            <person name="Hsu J.-L."/>
            <person name="Lin Y.-F."/>
            <person name="Huang M.-D."/>
            <person name="Li C.-Y."/>
            <person name="Huang L."/>
            <person name="Wang Z.-W."/>
            <person name="Zhao X."/>
            <person name="Zhong W.-Y."/>
            <person name="Peng D.-H."/>
            <person name="Ahmad S."/>
            <person name="Lan S."/>
            <person name="Zhang J.-S."/>
            <person name="Tsai W.-C."/>
            <person name="Van De Peer Y."/>
            <person name="Liu Z.-J."/>
        </authorList>
    </citation>
    <scope>NUCLEOTIDE SEQUENCE</scope>
    <source>
        <strain evidence="3">CP</strain>
        <tissue evidence="3">Leaves</tissue>
    </source>
</reference>
<evidence type="ECO:0000256" key="2">
    <source>
        <dbReference type="SAM" id="SignalP"/>
    </source>
</evidence>
<name>A0AAV9EKS0_ACOCL</name>
<dbReference type="EMBL" id="JAUJYO010000007">
    <property type="protein sequence ID" value="KAK1312727.1"/>
    <property type="molecule type" value="Genomic_DNA"/>
</dbReference>
<comment type="caution">
    <text evidence="3">The sequence shown here is derived from an EMBL/GenBank/DDBJ whole genome shotgun (WGS) entry which is preliminary data.</text>
</comment>
<feature type="transmembrane region" description="Helical" evidence="1">
    <location>
        <begin position="35"/>
        <end position="57"/>
    </location>
</feature>
<gene>
    <name evidence="3" type="ORF">QJS10_CPA07g00919</name>
</gene>
<evidence type="ECO:0000313" key="4">
    <source>
        <dbReference type="Proteomes" id="UP001180020"/>
    </source>
</evidence>
<keyword evidence="1" id="KW-0812">Transmembrane</keyword>
<feature type="signal peptide" evidence="2">
    <location>
        <begin position="1"/>
        <end position="25"/>
    </location>
</feature>